<dbReference type="SUPFAM" id="SSF51735">
    <property type="entry name" value="NAD(P)-binding Rossmann-fold domains"/>
    <property type="match status" value="1"/>
</dbReference>
<keyword evidence="4 8" id="KW-0812">Transmembrane</keyword>
<dbReference type="NCBIfam" id="TIGR03025">
    <property type="entry name" value="EPS_sugtrans"/>
    <property type="match status" value="1"/>
</dbReference>
<feature type="transmembrane region" description="Helical" evidence="8">
    <location>
        <begin position="92"/>
        <end position="109"/>
    </location>
</feature>
<evidence type="ECO:0000256" key="5">
    <source>
        <dbReference type="ARBA" id="ARBA00022989"/>
    </source>
</evidence>
<dbReference type="InterPro" id="IPR017475">
    <property type="entry name" value="EPS_sugar_tfrase"/>
</dbReference>
<evidence type="ECO:0000313" key="10">
    <source>
        <dbReference type="EMBL" id="TCT11471.1"/>
    </source>
</evidence>
<accession>A0A4R3MD47</accession>
<dbReference type="InterPro" id="IPR036291">
    <property type="entry name" value="NAD(P)-bd_dom_sf"/>
</dbReference>
<dbReference type="GO" id="GO:0016780">
    <property type="term" value="F:phosphotransferase activity, for other substituted phosphate groups"/>
    <property type="evidence" value="ECO:0007669"/>
    <property type="project" value="TreeGrafter"/>
</dbReference>
<reference evidence="10 11" key="1">
    <citation type="submission" date="2019-03" db="EMBL/GenBank/DDBJ databases">
        <title>Genomic Encyclopedia of Type Strains, Phase IV (KMG-IV): sequencing the most valuable type-strain genomes for metagenomic binning, comparative biology and taxonomic classification.</title>
        <authorList>
            <person name="Goeker M."/>
        </authorList>
    </citation>
    <scope>NUCLEOTIDE SEQUENCE [LARGE SCALE GENOMIC DNA]</scope>
    <source>
        <strain evidence="10 11">DSM 19345</strain>
    </source>
</reference>
<dbReference type="PANTHER" id="PTHR30576:SF0">
    <property type="entry name" value="UNDECAPRENYL-PHOSPHATE N-ACETYLGALACTOSAMINYL 1-PHOSPHATE TRANSFERASE-RELATED"/>
    <property type="match status" value="1"/>
</dbReference>
<dbReference type="GO" id="GO:0016020">
    <property type="term" value="C:membrane"/>
    <property type="evidence" value="ECO:0007669"/>
    <property type="project" value="UniProtKB-SubCell"/>
</dbReference>
<feature type="transmembrane region" description="Helical" evidence="8">
    <location>
        <begin position="332"/>
        <end position="352"/>
    </location>
</feature>
<dbReference type="Pfam" id="PF02397">
    <property type="entry name" value="Bac_transf"/>
    <property type="match status" value="1"/>
</dbReference>
<evidence type="ECO:0000256" key="7">
    <source>
        <dbReference type="ARBA" id="ARBA00023169"/>
    </source>
</evidence>
<feature type="transmembrane region" description="Helical" evidence="8">
    <location>
        <begin position="130"/>
        <end position="151"/>
    </location>
</feature>
<protein>
    <submittedName>
        <fullName evidence="10">Undecaprenyl-phosphate glucose phosphotransferase</fullName>
    </submittedName>
</protein>
<gene>
    <name evidence="10" type="ORF">EDC22_104233</name>
</gene>
<feature type="transmembrane region" description="Helical" evidence="8">
    <location>
        <begin position="157"/>
        <end position="177"/>
    </location>
</feature>
<dbReference type="EMBL" id="SMAK01000004">
    <property type="protein sequence ID" value="TCT11471.1"/>
    <property type="molecule type" value="Genomic_DNA"/>
</dbReference>
<dbReference type="PANTHER" id="PTHR30576">
    <property type="entry name" value="COLANIC BIOSYNTHESIS UDP-GLUCOSE LIPID CARRIER TRANSFERASE"/>
    <property type="match status" value="1"/>
</dbReference>
<dbReference type="InterPro" id="IPR017473">
    <property type="entry name" value="Undecaprenyl-P_gluc_Ptfrase"/>
</dbReference>
<dbReference type="AlphaFoldDB" id="A0A4R3MD47"/>
<dbReference type="GO" id="GO:0000271">
    <property type="term" value="P:polysaccharide biosynthetic process"/>
    <property type="evidence" value="ECO:0007669"/>
    <property type="project" value="UniProtKB-KW"/>
</dbReference>
<dbReference type="InterPro" id="IPR003362">
    <property type="entry name" value="Bact_transf"/>
</dbReference>
<evidence type="ECO:0000259" key="9">
    <source>
        <dbReference type="Pfam" id="PF02397"/>
    </source>
</evidence>
<dbReference type="RefSeq" id="WP_425385520.1">
    <property type="nucleotide sequence ID" value="NZ_SMAK01000004.1"/>
</dbReference>
<dbReference type="Proteomes" id="UP000295678">
    <property type="component" value="Unassembled WGS sequence"/>
</dbReference>
<evidence type="ECO:0000313" key="11">
    <source>
        <dbReference type="Proteomes" id="UP000295678"/>
    </source>
</evidence>
<feature type="domain" description="Bacterial sugar transferase" evidence="9">
    <location>
        <begin position="326"/>
        <end position="514"/>
    </location>
</feature>
<comment type="caution">
    <text evidence="10">The sequence shown here is derived from an EMBL/GenBank/DDBJ whole genome shotgun (WGS) entry which is preliminary data.</text>
</comment>
<evidence type="ECO:0000256" key="8">
    <source>
        <dbReference type="SAM" id="Phobius"/>
    </source>
</evidence>
<evidence type="ECO:0000256" key="2">
    <source>
        <dbReference type="ARBA" id="ARBA00006464"/>
    </source>
</evidence>
<sequence length="521" mass="57730">MNQANGNHSDVASALRAAVVDTTASMSRGPSRGAPPPELGPLAKSIAGEKVDPAISTIVVAGAARLAEFLLIIVSGFAVQLGYVYPHEGMPVIYPVAIVTGAVLAILAFQSADSYSPHGLRSYGRQIGKLAVAWLGVFAILALGAFLLKLGDAFSRVWMALWFLAGLAALTAFRIAMASMVRRWTRSGRLERRAVIVGGGDRAAELIEAIKASPDTDIRICGIFDDRSDDRSPPVVAGFPKLGNIDQLVEFARRTRVDLLIVTLPITAEERLLEFLKKLWVLPVDIRLSAHTNRLRFRPRSYSYIGNVPFIDIFDKPITDWDFVVKWLFDRVIGSALLLLALPVMAIVAIAIKLDSRGPVLFRQKRYGFNNELIEVFKFRSMYVDQCDSTASKLVTKGDPRVTRVGRFIRKTSLDELPQLFNVLRGELSLVGPRPHALQAKAAERLYDEVVDGYFARHKVKPGITGWAQINGWRGETDTPEKIQRRVECDLYYIENWSVLFDLYILAMTPISLLSKTESAY</sequence>
<evidence type="ECO:0000256" key="4">
    <source>
        <dbReference type="ARBA" id="ARBA00022692"/>
    </source>
</evidence>
<dbReference type="Pfam" id="PF13727">
    <property type="entry name" value="CoA_binding_3"/>
    <property type="match status" value="1"/>
</dbReference>
<keyword evidence="3 10" id="KW-0808">Transferase</keyword>
<evidence type="ECO:0000256" key="6">
    <source>
        <dbReference type="ARBA" id="ARBA00023136"/>
    </source>
</evidence>
<keyword evidence="6 8" id="KW-0472">Membrane</keyword>
<name>A0A4R3MD47_9HYPH</name>
<keyword evidence="11" id="KW-1185">Reference proteome</keyword>
<evidence type="ECO:0000256" key="3">
    <source>
        <dbReference type="ARBA" id="ARBA00022679"/>
    </source>
</evidence>
<evidence type="ECO:0000256" key="1">
    <source>
        <dbReference type="ARBA" id="ARBA00004141"/>
    </source>
</evidence>
<comment type="subcellular location">
    <subcellularLocation>
        <location evidence="1">Membrane</location>
        <topology evidence="1">Multi-pass membrane protein</topology>
    </subcellularLocation>
</comment>
<feature type="transmembrane region" description="Helical" evidence="8">
    <location>
        <begin position="66"/>
        <end position="86"/>
    </location>
</feature>
<keyword evidence="7" id="KW-0270">Exopolysaccharide synthesis</keyword>
<proteinExistence type="inferred from homology"/>
<keyword evidence="5 8" id="KW-1133">Transmembrane helix</keyword>
<dbReference type="Gene3D" id="3.40.50.720">
    <property type="entry name" value="NAD(P)-binding Rossmann-like Domain"/>
    <property type="match status" value="1"/>
</dbReference>
<comment type="similarity">
    <text evidence="2">Belongs to the bacterial sugar transferase family.</text>
</comment>
<dbReference type="NCBIfam" id="TIGR03023">
    <property type="entry name" value="WcaJ_sugtrans"/>
    <property type="match status" value="1"/>
</dbReference>
<organism evidence="10 11">
    <name type="scientific">Tepidamorphus gemmatus</name>
    <dbReference type="NCBI Taxonomy" id="747076"/>
    <lineage>
        <taxon>Bacteria</taxon>
        <taxon>Pseudomonadati</taxon>
        <taxon>Pseudomonadota</taxon>
        <taxon>Alphaproteobacteria</taxon>
        <taxon>Hyphomicrobiales</taxon>
        <taxon>Tepidamorphaceae</taxon>
        <taxon>Tepidamorphus</taxon>
    </lineage>
</organism>